<reference evidence="1" key="1">
    <citation type="submission" date="2018-05" db="EMBL/GenBank/DDBJ databases">
        <authorList>
            <person name="Lanie J.A."/>
            <person name="Ng W.-L."/>
            <person name="Kazmierczak K.M."/>
            <person name="Andrzejewski T.M."/>
            <person name="Davidsen T.M."/>
            <person name="Wayne K.J."/>
            <person name="Tettelin H."/>
            <person name="Glass J.I."/>
            <person name="Rusch D."/>
            <person name="Podicherti R."/>
            <person name="Tsui H.-C.T."/>
            <person name="Winkler M.E."/>
        </authorList>
    </citation>
    <scope>NUCLEOTIDE SEQUENCE</scope>
</reference>
<name>A0A381U8T7_9ZZZZ</name>
<dbReference type="AlphaFoldDB" id="A0A381U8T7"/>
<gene>
    <name evidence="1" type="ORF">METZ01_LOCUS77480</name>
</gene>
<protein>
    <submittedName>
        <fullName evidence="1">Uncharacterized protein</fullName>
    </submittedName>
</protein>
<accession>A0A381U8T7</accession>
<proteinExistence type="predicted"/>
<evidence type="ECO:0000313" key="1">
    <source>
        <dbReference type="EMBL" id="SVA24626.1"/>
    </source>
</evidence>
<organism evidence="1">
    <name type="scientific">marine metagenome</name>
    <dbReference type="NCBI Taxonomy" id="408172"/>
    <lineage>
        <taxon>unclassified sequences</taxon>
        <taxon>metagenomes</taxon>
        <taxon>ecological metagenomes</taxon>
    </lineage>
</organism>
<sequence length="220" mass="23974">MTIKKITTTFLLSIFWMLFMNPMAWALEVTGMNGNGSKDRRVLSPYAQVVPDDSYTFIGVSHPSLTTALTQIGVILEVRNMTTVPNNSAGRAAVFTIEAGQTHRIFVVNVGHSTINTGNSAFTDSLTHLIFTKNEAQFGNVSAISVNQYPLNSTTVRGIEKYANLSQLSMWGVVFIPSSSTGFAMEFVGDAHDSTINYSNSRTRLRPMNGRLVGAGRGIN</sequence>
<dbReference type="EMBL" id="UINC01005961">
    <property type="protein sequence ID" value="SVA24626.1"/>
    <property type="molecule type" value="Genomic_DNA"/>
</dbReference>